<protein>
    <submittedName>
        <fullName evidence="1">Uncharacterized protein</fullName>
    </submittedName>
</protein>
<dbReference type="Proteomes" id="UP001217963">
    <property type="component" value="Chromosome III"/>
</dbReference>
<reference evidence="1 2" key="1">
    <citation type="submission" date="2023-02" db="EMBL/GenBank/DDBJ databases">
        <title>Encephalitozoon hellem ATCC 50451 complete genome.</title>
        <authorList>
            <person name="Mascarenhas dos Santos A.C."/>
            <person name="Julian A.T."/>
            <person name="Pombert J.-F."/>
        </authorList>
    </citation>
    <scope>NUCLEOTIDE SEQUENCE [LARGE SCALE GENOMIC DNA]</scope>
    <source>
        <strain evidence="1 2">ATCC 50451</strain>
    </source>
</reference>
<evidence type="ECO:0000313" key="1">
    <source>
        <dbReference type="EMBL" id="WEL38299.1"/>
    </source>
</evidence>
<proteinExistence type="predicted"/>
<keyword evidence="2" id="KW-1185">Reference proteome</keyword>
<organism evidence="1 2">
    <name type="scientific">Encephalitozoon hellem</name>
    <name type="common">Microsporidian parasite</name>
    <dbReference type="NCBI Taxonomy" id="27973"/>
    <lineage>
        <taxon>Eukaryota</taxon>
        <taxon>Fungi</taxon>
        <taxon>Fungi incertae sedis</taxon>
        <taxon>Microsporidia</taxon>
        <taxon>Unikaryonidae</taxon>
        <taxon>Encephalitozoon</taxon>
    </lineage>
</organism>
<name>A0ABY8CHD4_ENCHE</name>
<accession>A0ABY8CHD4</accession>
<sequence length="161" mass="18868">MYVRIGGMDKMVSKHDLRRIFTFTSRIYKSIECSSGIQLYFYGTLHEIMMAQRLNKEKLIGCLEVSFIELTLEEEACLSIVPSKSSHCLYAVCDGDICIDTVEKFFGSPIRCYLRSEKSEETYVVEFKEPVEIRKPDFMKYVFSFEDYIDYVVNARLYDCK</sequence>
<dbReference type="EMBL" id="CP119064">
    <property type="protein sequence ID" value="WEL38299.1"/>
    <property type="molecule type" value="Genomic_DNA"/>
</dbReference>
<evidence type="ECO:0000313" key="2">
    <source>
        <dbReference type="Proteomes" id="UP001217963"/>
    </source>
</evidence>
<gene>
    <name evidence="1" type="ORF">PFJ87_03g01590</name>
</gene>